<organism evidence="4 5">
    <name type="scientific">Paenibacillus terricola</name>
    <dbReference type="NCBI Taxonomy" id="2763503"/>
    <lineage>
        <taxon>Bacteria</taxon>
        <taxon>Bacillati</taxon>
        <taxon>Bacillota</taxon>
        <taxon>Bacilli</taxon>
        <taxon>Bacillales</taxon>
        <taxon>Paenibacillaceae</taxon>
        <taxon>Paenibacillus</taxon>
    </lineage>
</organism>
<keyword evidence="5" id="KW-1185">Reference proteome</keyword>
<evidence type="ECO:0000259" key="3">
    <source>
        <dbReference type="Pfam" id="PF02709"/>
    </source>
</evidence>
<evidence type="ECO:0000313" key="4">
    <source>
        <dbReference type="EMBL" id="MBD3917751.1"/>
    </source>
</evidence>
<dbReference type="RefSeq" id="WP_191202020.1">
    <property type="nucleotide sequence ID" value="NZ_JACXZA010000001.1"/>
</dbReference>
<dbReference type="EMBL" id="JACXZA010000001">
    <property type="protein sequence ID" value="MBD3917751.1"/>
    <property type="molecule type" value="Genomic_DNA"/>
</dbReference>
<dbReference type="InterPro" id="IPR001173">
    <property type="entry name" value="Glyco_trans_2-like"/>
</dbReference>
<reference evidence="4 5" key="1">
    <citation type="submission" date="2020-09" db="EMBL/GenBank/DDBJ databases">
        <title>Paenibacillus sp. strain PR3 16S rRNA gene Genome sequencing and assembly.</title>
        <authorList>
            <person name="Kim J."/>
        </authorList>
    </citation>
    <scope>NUCLEOTIDE SEQUENCE [LARGE SCALE GENOMIC DNA]</scope>
    <source>
        <strain evidence="4 5">PR3</strain>
    </source>
</reference>
<evidence type="ECO:0000313" key="5">
    <source>
        <dbReference type="Proteomes" id="UP000609346"/>
    </source>
</evidence>
<gene>
    <name evidence="4" type="ORF">H8B09_03230</name>
</gene>
<dbReference type="Pfam" id="PF00535">
    <property type="entry name" value="Glycos_transf_2"/>
    <property type="match status" value="1"/>
</dbReference>
<keyword evidence="1" id="KW-0808">Transferase</keyword>
<comment type="caution">
    <text evidence="4">The sequence shown here is derived from an EMBL/GenBank/DDBJ whole genome shotgun (WGS) entry which is preliminary data.</text>
</comment>
<sequence length="407" mass="48109">MIKYSVVIPTYNNKVMLNNTLESLNDQLGFEKGGYEVIVVDDGGSDNTLREVEGTPRTYAFQYIYLERSANSCRSRVRNTGWRQAKGKYVIFLDSDMIVPRSYLRELNRYLVQNEDMLIISYRYMLKDPVSLQDVKSGRVFDTNYTALEYMEARHYDSQIHSFNIAALAHPWHCVYSCNMALSKKRLEQIGGFDEGYKGWGMEDTDIGYRCYKLGMPIVSHLGMEALHQFHGEAFGDLRSNDKMREWDQNIVRMFHIHPALRRELPRWRINFAYFTRRVPQMLMRKERNRKEYHLTVRHEAQIPWMKEQIAALSAQRGDLIIVHDEVESRDLHLWIQLLGFTPSEVRYFPKSYVFADEDVRKFFKQVFSWKRTFILVYRCIRLVGSKLAQAFHKSSPQPSRSREVSR</sequence>
<dbReference type="SUPFAM" id="SSF53448">
    <property type="entry name" value="Nucleotide-diphospho-sugar transferases"/>
    <property type="match status" value="1"/>
</dbReference>
<protein>
    <submittedName>
        <fullName evidence="4">Glycosyltransferase family 2 protein</fullName>
    </submittedName>
</protein>
<dbReference type="CDD" id="cd00761">
    <property type="entry name" value="Glyco_tranf_GTA_type"/>
    <property type="match status" value="1"/>
</dbReference>
<dbReference type="InterPro" id="IPR029044">
    <property type="entry name" value="Nucleotide-diphossugar_trans"/>
</dbReference>
<dbReference type="Pfam" id="PF02709">
    <property type="entry name" value="Glyco_transf_7C"/>
    <property type="match status" value="1"/>
</dbReference>
<dbReference type="Gene3D" id="3.90.550.10">
    <property type="entry name" value="Spore Coat Polysaccharide Biosynthesis Protein SpsA, Chain A"/>
    <property type="match status" value="1"/>
</dbReference>
<dbReference type="PANTHER" id="PTHR43179">
    <property type="entry name" value="RHAMNOSYLTRANSFERASE WBBL"/>
    <property type="match status" value="1"/>
</dbReference>
<accession>A0ABR8MRT5</accession>
<dbReference type="PANTHER" id="PTHR43179:SF7">
    <property type="entry name" value="RHAMNOSYLTRANSFERASE WBBL"/>
    <property type="match status" value="1"/>
</dbReference>
<feature type="domain" description="Galactosyltransferase C-terminal" evidence="3">
    <location>
        <begin position="173"/>
        <end position="219"/>
    </location>
</feature>
<feature type="domain" description="Glycosyltransferase 2-like" evidence="2">
    <location>
        <begin position="5"/>
        <end position="125"/>
    </location>
</feature>
<evidence type="ECO:0000259" key="2">
    <source>
        <dbReference type="Pfam" id="PF00535"/>
    </source>
</evidence>
<proteinExistence type="predicted"/>
<name>A0ABR8MRT5_9BACL</name>
<evidence type="ECO:0000256" key="1">
    <source>
        <dbReference type="ARBA" id="ARBA00022679"/>
    </source>
</evidence>
<dbReference type="Proteomes" id="UP000609346">
    <property type="component" value="Unassembled WGS sequence"/>
</dbReference>
<dbReference type="InterPro" id="IPR027791">
    <property type="entry name" value="Galactosyl_T_C"/>
</dbReference>